<feature type="compositionally biased region" description="Basic and acidic residues" evidence="10">
    <location>
        <begin position="1416"/>
        <end position="1437"/>
    </location>
</feature>
<comment type="subunit">
    <text evidence="2">Component of the NuA4 histone acetyltransferase complex.</text>
</comment>
<dbReference type="Pfam" id="PF00176">
    <property type="entry name" value="SNF2-rel_dom"/>
    <property type="match status" value="1"/>
</dbReference>
<evidence type="ECO:0000256" key="3">
    <source>
        <dbReference type="ARBA" id="ARBA00022723"/>
    </source>
</evidence>
<name>A0AAE8SR69_9PEZI</name>
<evidence type="ECO:0000256" key="6">
    <source>
        <dbReference type="ARBA" id="ARBA00022801"/>
    </source>
</evidence>
<dbReference type="Proteomes" id="UP001187682">
    <property type="component" value="Unassembled WGS sequence"/>
</dbReference>
<dbReference type="InterPro" id="IPR001650">
    <property type="entry name" value="Helicase_C-like"/>
</dbReference>
<feature type="compositionally biased region" description="Basic residues" evidence="10">
    <location>
        <begin position="1371"/>
        <end position="1380"/>
    </location>
</feature>
<dbReference type="InterPro" id="IPR038718">
    <property type="entry name" value="SNF2-like_sf"/>
</dbReference>
<keyword evidence="9" id="KW-0539">Nucleus</keyword>
<dbReference type="PANTHER" id="PTHR45623">
    <property type="entry name" value="CHROMODOMAIN-HELICASE-DNA-BINDING PROTEIN 3-RELATED-RELATED"/>
    <property type="match status" value="1"/>
</dbReference>
<feature type="compositionally biased region" description="Basic and acidic residues" evidence="10">
    <location>
        <begin position="144"/>
        <end position="164"/>
    </location>
</feature>
<evidence type="ECO:0000256" key="1">
    <source>
        <dbReference type="ARBA" id="ARBA00004123"/>
    </source>
</evidence>
<feature type="region of interest" description="Disordered" evidence="10">
    <location>
        <begin position="109"/>
        <end position="292"/>
    </location>
</feature>
<dbReference type="SUPFAM" id="SSF52540">
    <property type="entry name" value="P-loop containing nucleoside triphosphate hydrolases"/>
    <property type="match status" value="2"/>
</dbReference>
<dbReference type="GO" id="GO:0000785">
    <property type="term" value="C:chromatin"/>
    <property type="evidence" value="ECO:0007669"/>
    <property type="project" value="TreeGrafter"/>
</dbReference>
<dbReference type="Pfam" id="PF15446">
    <property type="entry name" value="zf-PHD-like"/>
    <property type="match status" value="1"/>
</dbReference>
<dbReference type="CDD" id="cd18793">
    <property type="entry name" value="SF2_C_SNF"/>
    <property type="match status" value="1"/>
</dbReference>
<dbReference type="PROSITE" id="PS51194">
    <property type="entry name" value="HELICASE_CTER"/>
    <property type="match status" value="1"/>
</dbReference>
<dbReference type="Pfam" id="PF00271">
    <property type="entry name" value="Helicase_C"/>
    <property type="match status" value="1"/>
</dbReference>
<dbReference type="Pfam" id="PF23614">
    <property type="entry name" value="DUF7141"/>
    <property type="match status" value="1"/>
</dbReference>
<evidence type="ECO:0000256" key="5">
    <source>
        <dbReference type="ARBA" id="ARBA00022771"/>
    </source>
</evidence>
<organism evidence="13 14">
    <name type="scientific">Cephalotrichum gorgonifer</name>
    <dbReference type="NCBI Taxonomy" id="2041049"/>
    <lineage>
        <taxon>Eukaryota</taxon>
        <taxon>Fungi</taxon>
        <taxon>Dikarya</taxon>
        <taxon>Ascomycota</taxon>
        <taxon>Pezizomycotina</taxon>
        <taxon>Sordariomycetes</taxon>
        <taxon>Hypocreomycetidae</taxon>
        <taxon>Microascales</taxon>
        <taxon>Microascaceae</taxon>
        <taxon>Cephalotrichum</taxon>
    </lineage>
</organism>
<evidence type="ECO:0000256" key="10">
    <source>
        <dbReference type="SAM" id="MobiDB-lite"/>
    </source>
</evidence>
<feature type="domain" description="Helicase C-terminal" evidence="12">
    <location>
        <begin position="1027"/>
        <end position="1185"/>
    </location>
</feature>
<sequence length="1450" mass="163926">MDDSDDSEILSAPSRRSLTEPLDATAEDEIPSDRETPRVRIVVSVPALSQKKQQAYEEIYSDVVERVVSEVVGVEQKGVFYQVEFRDGRHDIVPFEELLSLENGSEALAAHQDGSASSSISHRGTKRRRLSSDTDITSEAGSSDDNKFLDNNKSSDEENDDLPRTRPVRRTLRVRQQPNILSDWIVREDSPKRKRPARTLRPRNITGLVPQGRARDDVDELAGDTPQPLASSDDDDDDFQIIRSDLNPGPTKGRLRKRSKRLRSKPTAPLPRSRGSSIEFENPRRSGRKTRTMKTMADPTDLDSFYVSDDKAPSAPKVTAIKEVFKPLPDDSKFAKFHMSTCDVCNHGQSLSRGSLVYCQGCTVTYHKMCIGIRQTREHMVTKVGADDFVLQCRFCIGRARAKDKAAPLQSMCQACRQVGPSCAPFSQKKTSRQEEAIRKENGGEDPITPVRTDLVNNADNVLFRCVGCRRPWHIEHLPTTRAADSDLKDVKDERLNEYSADFKCTDCSTMRSKIHALVAWRPTKTAPASNLTWSELSEDHKEYLIKWEGRSYYHCTWMPGAWVFGVASPIMRSAFGKRDAQNGLMRQNKEDAIPQEFLLADVILQVRYRKSAPRATSKEEDLARISHVAEIYVKFQGLAYEEVVWDSPPSEGSATYQAFEAAYIEYVNGVHFESEPSSKIRERVKQFKAKSFKEEVELEARPSGLRGKLMKYQLQGVNWMLHRYQQEQNAILADEMGLGKTVQVLALISTLVFENPRCWPFLVVVPNSTCQNWRREMKFWRPELRVVTYYGGRQSQELAYKHELFINGSKDLKAHVVVMSYDSAQDEKTRALFRSVSWAGLVVDEGQRLKNDKNLLYCALQAMHFPFRLLLTGTPLQNNKRELFNLLQFVDKNYDAVKLDEEFQTLTAEKVRELHGIISPYFYRRTKAGVLKFLPGMAQIIVPVTMTVLQEKLCKSIMAKNPELIRAIFAHGKLRLKDRGSLNNILMQLRKCLCHPFIYSEAIEERDVSPERMHRNLVEASGKLLLLEGMLAKLKEQGHRVLIFSQFLNQLDIVEDFLTGTGMSYRRLDGSMSGLEKQKRIDAYNAPGSDIFAFLLSTRAGGVGINLATADTVIIMDPDFNPHQDMQALSRAHRIGQANPVLCFQLMTRHSVEEKIMQVGKKKMALDHALIDRMDTDDAGEDLEGVLRHGAEALFSDSEKEVIRYDDAAIEKLLDRSQADKPNAEEVGEEQTGFSYGRIWSTEKGAPEENGLEDSDASGELHASVWDAILAEREAGAERERKMKEEVLGRGGRKRQTVNYRINAPQLFGLEAADLSDSDREENDKELSEDYSDRAEDDVSSKGNESSYSNSLSTPASSPRPRSTCPARSSPRRLFKKFRFNSDNLQKQTISIKSNPMSPRPSPRRASKPTPSYRTDAECRARSPSEPPETPRRPLAAEDPGNALPTPRT</sequence>
<dbReference type="InterPro" id="IPR013083">
    <property type="entry name" value="Znf_RING/FYVE/PHD"/>
</dbReference>
<proteinExistence type="predicted"/>
<evidence type="ECO:0000256" key="2">
    <source>
        <dbReference type="ARBA" id="ARBA00011353"/>
    </source>
</evidence>
<dbReference type="PROSITE" id="PS51192">
    <property type="entry name" value="HELICASE_ATP_BIND_1"/>
    <property type="match status" value="1"/>
</dbReference>
<dbReference type="InterPro" id="IPR049730">
    <property type="entry name" value="SNF2/RAD54-like_C"/>
</dbReference>
<keyword evidence="5" id="KW-0863">Zinc-finger</keyword>
<evidence type="ECO:0000259" key="11">
    <source>
        <dbReference type="PROSITE" id="PS51192"/>
    </source>
</evidence>
<comment type="subcellular location">
    <subcellularLocation>
        <location evidence="1">Nucleus</location>
    </subcellularLocation>
</comment>
<dbReference type="InterPro" id="IPR011011">
    <property type="entry name" value="Znf_FYVE_PHD"/>
</dbReference>
<feature type="region of interest" description="Disordered" evidence="10">
    <location>
        <begin position="1313"/>
        <end position="1450"/>
    </location>
</feature>
<dbReference type="GO" id="GO:0008270">
    <property type="term" value="F:zinc ion binding"/>
    <property type="evidence" value="ECO:0007669"/>
    <property type="project" value="UniProtKB-KW"/>
</dbReference>
<dbReference type="Gene3D" id="3.30.40.10">
    <property type="entry name" value="Zinc/RING finger domain, C3HC4 (zinc finger)"/>
    <property type="match status" value="1"/>
</dbReference>
<evidence type="ECO:0000313" key="13">
    <source>
        <dbReference type="EMBL" id="SPN97421.1"/>
    </source>
</evidence>
<keyword evidence="6" id="KW-0378">Hydrolase</keyword>
<feature type="compositionally biased region" description="Basic residues" evidence="10">
    <location>
        <begin position="253"/>
        <end position="264"/>
    </location>
</feature>
<accession>A0AAE8SR69</accession>
<keyword evidence="7" id="KW-0862">Zinc</keyword>
<dbReference type="InterPro" id="IPR027417">
    <property type="entry name" value="P-loop_NTPase"/>
</dbReference>
<dbReference type="Gene3D" id="2.40.50.40">
    <property type="match status" value="1"/>
</dbReference>
<evidence type="ECO:0000256" key="8">
    <source>
        <dbReference type="ARBA" id="ARBA00022840"/>
    </source>
</evidence>
<dbReference type="PANTHER" id="PTHR45623:SF17">
    <property type="entry name" value="CHROMODOMAIN-HELICASE-DNA-BINDING PROTEIN 3-RELATED"/>
    <property type="match status" value="1"/>
</dbReference>
<gene>
    <name evidence="13" type="ORF">DNG_00935</name>
</gene>
<protein>
    <submittedName>
        <fullName evidence="13">Related to CHD1 - transcriptional regulator</fullName>
    </submittedName>
</protein>
<evidence type="ECO:0000259" key="12">
    <source>
        <dbReference type="PROSITE" id="PS51194"/>
    </source>
</evidence>
<feature type="compositionally biased region" description="Basic residues" evidence="10">
    <location>
        <begin position="192"/>
        <end position="201"/>
    </location>
</feature>
<evidence type="ECO:0000256" key="4">
    <source>
        <dbReference type="ARBA" id="ARBA00022741"/>
    </source>
</evidence>
<dbReference type="CDD" id="cd17919">
    <property type="entry name" value="DEXHc_Snf"/>
    <property type="match status" value="1"/>
</dbReference>
<dbReference type="GO" id="GO:0003677">
    <property type="term" value="F:DNA binding"/>
    <property type="evidence" value="ECO:0007669"/>
    <property type="project" value="TreeGrafter"/>
</dbReference>
<dbReference type="Gene3D" id="3.40.50.10810">
    <property type="entry name" value="Tandem AAA-ATPase domain"/>
    <property type="match status" value="1"/>
</dbReference>
<feature type="compositionally biased region" description="Basic and acidic residues" evidence="10">
    <location>
        <begin position="1323"/>
        <end position="1341"/>
    </location>
</feature>
<dbReference type="EMBL" id="ONZQ02000001">
    <property type="protein sequence ID" value="SPN97421.1"/>
    <property type="molecule type" value="Genomic_DNA"/>
</dbReference>
<evidence type="ECO:0000313" key="14">
    <source>
        <dbReference type="Proteomes" id="UP001187682"/>
    </source>
</evidence>
<evidence type="ECO:0000256" key="7">
    <source>
        <dbReference type="ARBA" id="ARBA00022833"/>
    </source>
</evidence>
<keyword evidence="8" id="KW-0067">ATP-binding</keyword>
<dbReference type="InterPro" id="IPR056616">
    <property type="entry name" value="Chromo_MIT1"/>
</dbReference>
<dbReference type="SUPFAM" id="SSF54160">
    <property type="entry name" value="Chromo domain-like"/>
    <property type="match status" value="1"/>
</dbReference>
<dbReference type="InterPro" id="IPR016197">
    <property type="entry name" value="Chromo-like_dom_sf"/>
</dbReference>
<keyword evidence="14" id="KW-1185">Reference proteome</keyword>
<dbReference type="GO" id="GO:0042393">
    <property type="term" value="F:histone binding"/>
    <property type="evidence" value="ECO:0007669"/>
    <property type="project" value="TreeGrafter"/>
</dbReference>
<feature type="domain" description="Helicase ATP-binding" evidence="11">
    <location>
        <begin position="722"/>
        <end position="894"/>
    </location>
</feature>
<dbReference type="CDD" id="cd15489">
    <property type="entry name" value="PHD_SF"/>
    <property type="match status" value="1"/>
</dbReference>
<keyword evidence="3" id="KW-0479">Metal-binding</keyword>
<dbReference type="SMART" id="SM00490">
    <property type="entry name" value="HELICc"/>
    <property type="match status" value="1"/>
</dbReference>
<evidence type="ECO:0000256" key="9">
    <source>
        <dbReference type="ARBA" id="ARBA00023242"/>
    </source>
</evidence>
<feature type="compositionally biased region" description="Polar residues" evidence="10">
    <location>
        <begin position="1382"/>
        <end position="1394"/>
    </location>
</feature>
<dbReference type="SMART" id="SM00487">
    <property type="entry name" value="DEXDc"/>
    <property type="match status" value="1"/>
</dbReference>
<dbReference type="SMART" id="SM00249">
    <property type="entry name" value="PHD"/>
    <property type="match status" value="2"/>
</dbReference>
<dbReference type="InterPro" id="IPR001965">
    <property type="entry name" value="Znf_PHD"/>
</dbReference>
<dbReference type="InterPro" id="IPR055565">
    <property type="entry name" value="DUF7141"/>
</dbReference>
<dbReference type="GO" id="GO:0003682">
    <property type="term" value="F:chromatin binding"/>
    <property type="evidence" value="ECO:0007669"/>
    <property type="project" value="TreeGrafter"/>
</dbReference>
<dbReference type="Gene3D" id="3.40.50.300">
    <property type="entry name" value="P-loop containing nucleotide triphosphate hydrolases"/>
    <property type="match status" value="1"/>
</dbReference>
<dbReference type="InterPro" id="IPR041684">
    <property type="entry name" value="Znf-PHD-like"/>
</dbReference>
<dbReference type="SUPFAM" id="SSF57903">
    <property type="entry name" value="FYVE/PHD zinc finger"/>
    <property type="match status" value="1"/>
</dbReference>
<keyword evidence="4" id="KW-0547">Nucleotide-binding</keyword>
<feature type="region of interest" description="Disordered" evidence="10">
    <location>
        <begin position="1217"/>
        <end position="1240"/>
    </location>
</feature>
<dbReference type="Pfam" id="PF23615">
    <property type="entry name" value="Chromo_MIT1"/>
    <property type="match status" value="1"/>
</dbReference>
<dbReference type="GO" id="GO:0016887">
    <property type="term" value="F:ATP hydrolysis activity"/>
    <property type="evidence" value="ECO:0007669"/>
    <property type="project" value="TreeGrafter"/>
</dbReference>
<dbReference type="InterPro" id="IPR000330">
    <property type="entry name" value="SNF2_N"/>
</dbReference>
<reference evidence="13" key="1">
    <citation type="submission" date="2018-03" db="EMBL/GenBank/DDBJ databases">
        <authorList>
            <person name="Guldener U."/>
        </authorList>
    </citation>
    <scope>NUCLEOTIDE SEQUENCE</scope>
</reference>
<dbReference type="GO" id="GO:0005634">
    <property type="term" value="C:nucleus"/>
    <property type="evidence" value="ECO:0007669"/>
    <property type="project" value="UniProtKB-SubCell"/>
</dbReference>
<feature type="compositionally biased region" description="Polar residues" evidence="10">
    <location>
        <begin position="133"/>
        <end position="143"/>
    </location>
</feature>
<feature type="compositionally biased region" description="Low complexity" evidence="10">
    <location>
        <begin position="1342"/>
        <end position="1370"/>
    </location>
</feature>
<dbReference type="InterPro" id="IPR014001">
    <property type="entry name" value="Helicase_ATP-bd"/>
</dbReference>
<dbReference type="GO" id="GO:0005524">
    <property type="term" value="F:ATP binding"/>
    <property type="evidence" value="ECO:0007669"/>
    <property type="project" value="UniProtKB-KW"/>
</dbReference>
<dbReference type="GO" id="GO:0140658">
    <property type="term" value="F:ATP-dependent chromatin remodeler activity"/>
    <property type="evidence" value="ECO:0007669"/>
    <property type="project" value="TreeGrafter"/>
</dbReference>
<comment type="caution">
    <text evidence="13">The sequence shown here is derived from an EMBL/GenBank/DDBJ whole genome shotgun (WGS) entry which is preliminary data.</text>
</comment>
<feature type="region of interest" description="Disordered" evidence="10">
    <location>
        <begin position="1"/>
        <end position="37"/>
    </location>
</feature>